<dbReference type="SUPFAM" id="SSF53448">
    <property type="entry name" value="Nucleotide-diphospho-sugar transferases"/>
    <property type="match status" value="1"/>
</dbReference>
<name>A0A562WSB6_9BACT</name>
<reference evidence="1 2" key="1">
    <citation type="submission" date="2019-07" db="EMBL/GenBank/DDBJ databases">
        <title>Genomic Encyclopedia of Archaeal and Bacterial Type Strains, Phase II (KMG-II): from individual species to whole genera.</title>
        <authorList>
            <person name="Goeker M."/>
        </authorList>
    </citation>
    <scope>NUCLEOTIDE SEQUENCE [LARGE SCALE GENOMIC DNA]</scope>
    <source>
        <strain evidence="1 2">ATCC BAA-1139</strain>
    </source>
</reference>
<dbReference type="InterPro" id="IPR018641">
    <property type="entry name" value="Trfase_1_rSAM/seldom-assoc"/>
</dbReference>
<keyword evidence="2" id="KW-1185">Reference proteome</keyword>
<proteinExistence type="predicted"/>
<evidence type="ECO:0000313" key="2">
    <source>
        <dbReference type="Proteomes" id="UP000319449"/>
    </source>
</evidence>
<evidence type="ECO:0008006" key="3">
    <source>
        <dbReference type="Google" id="ProtNLM"/>
    </source>
</evidence>
<dbReference type="Proteomes" id="UP000319449">
    <property type="component" value="Unassembled WGS sequence"/>
</dbReference>
<evidence type="ECO:0000313" key="1">
    <source>
        <dbReference type="EMBL" id="TWJ33498.1"/>
    </source>
</evidence>
<dbReference type="Pfam" id="PF09837">
    <property type="entry name" value="DUF2064"/>
    <property type="match status" value="1"/>
</dbReference>
<dbReference type="PANTHER" id="PTHR36529">
    <property type="entry name" value="SLL1095 PROTEIN"/>
    <property type="match status" value="1"/>
</dbReference>
<dbReference type="NCBIfam" id="TIGR04282">
    <property type="entry name" value="glyco_like_cofC"/>
    <property type="match status" value="1"/>
</dbReference>
<dbReference type="EMBL" id="VLLN01000001">
    <property type="protein sequence ID" value="TWJ33498.1"/>
    <property type="molecule type" value="Genomic_DNA"/>
</dbReference>
<accession>A0A562WSB6</accession>
<dbReference type="RefSeq" id="WP_246125688.1">
    <property type="nucleotide sequence ID" value="NZ_VLLN01000001.1"/>
</dbReference>
<sequence length="234" mass="25736">MLHNSALIVFAKHPTPGRVKTRLTPPLTPEEATELYRCMLLDTLAKVRSLLQVQRFLFFQDEPAAFPYFQGIASDFVLLPQQGGDLGARMAGAFREVLSRGHQRVVIVGTDAPDLPVDYLHQAFRALAEESVDVVFGPSCDGGYYLLGLKALPDSLFGGIAWSTGTVLAESLARAGAAGLRVRLLPEWHDVDTPADLQRTGLVQAGNCAPLTREFVQRLRFPGRQRHSFPRCPL</sequence>
<dbReference type="AlphaFoldDB" id="A0A562WSB6"/>
<gene>
    <name evidence="1" type="ORF">JN12_00172</name>
</gene>
<organism evidence="1 2">
    <name type="scientific">Geobacter argillaceus</name>
    <dbReference type="NCBI Taxonomy" id="345631"/>
    <lineage>
        <taxon>Bacteria</taxon>
        <taxon>Pseudomonadati</taxon>
        <taxon>Thermodesulfobacteriota</taxon>
        <taxon>Desulfuromonadia</taxon>
        <taxon>Geobacterales</taxon>
        <taxon>Geobacteraceae</taxon>
        <taxon>Geobacter</taxon>
    </lineage>
</organism>
<dbReference type="InterPro" id="IPR029044">
    <property type="entry name" value="Nucleotide-diphossugar_trans"/>
</dbReference>
<protein>
    <recommendedName>
        <fullName evidence="3">Glycosyltransferase A (GT-A) superfamily protein (DUF2064 family)</fullName>
    </recommendedName>
</protein>
<dbReference type="Gene3D" id="3.90.550.10">
    <property type="entry name" value="Spore Coat Polysaccharide Biosynthesis Protein SpsA, Chain A"/>
    <property type="match status" value="1"/>
</dbReference>
<dbReference type="PANTHER" id="PTHR36529:SF1">
    <property type="entry name" value="GLYCOSYLTRANSFERASE"/>
    <property type="match status" value="1"/>
</dbReference>
<comment type="caution">
    <text evidence="1">The sequence shown here is derived from an EMBL/GenBank/DDBJ whole genome shotgun (WGS) entry which is preliminary data.</text>
</comment>